<comment type="similarity">
    <text evidence="1">Belongs to the stealth family.</text>
</comment>
<dbReference type="InterPro" id="IPR021520">
    <property type="entry name" value="Stealth_CR2"/>
</dbReference>
<organism evidence="8 9">
    <name type="scientific">Arthrobacter psychrolactophilus</name>
    <dbReference type="NCBI Taxonomy" id="92442"/>
    <lineage>
        <taxon>Bacteria</taxon>
        <taxon>Bacillati</taxon>
        <taxon>Actinomycetota</taxon>
        <taxon>Actinomycetes</taxon>
        <taxon>Micrococcales</taxon>
        <taxon>Micrococcaceae</taxon>
        <taxon>Arthrobacter</taxon>
    </lineage>
</organism>
<dbReference type="Pfam" id="PF11380">
    <property type="entry name" value="Stealth_CR2"/>
    <property type="match status" value="1"/>
</dbReference>
<evidence type="ECO:0000259" key="7">
    <source>
        <dbReference type="Pfam" id="PF17103"/>
    </source>
</evidence>
<dbReference type="InterPro" id="IPR031357">
    <property type="entry name" value="Stealth_CR3"/>
</dbReference>
<gene>
    <name evidence="8" type="ORF">CVS30_00325</name>
</gene>
<dbReference type="Pfam" id="PF17102">
    <property type="entry name" value="Stealth_CR3"/>
    <property type="match status" value="1"/>
</dbReference>
<evidence type="ECO:0000313" key="9">
    <source>
        <dbReference type="Proteomes" id="UP000247980"/>
    </source>
</evidence>
<feature type="domain" description="Stealth protein CR2 conserved region 2" evidence="4">
    <location>
        <begin position="253"/>
        <end position="356"/>
    </location>
</feature>
<keyword evidence="2 8" id="KW-0808">Transferase</keyword>
<evidence type="ECO:0000256" key="2">
    <source>
        <dbReference type="ARBA" id="ARBA00022679"/>
    </source>
</evidence>
<accession>A0A2V5IVH4</accession>
<proteinExistence type="inferred from homology"/>
<evidence type="ECO:0000256" key="3">
    <source>
        <dbReference type="ARBA" id="ARBA00023169"/>
    </source>
</evidence>
<comment type="caution">
    <text evidence="8">The sequence shown here is derived from an EMBL/GenBank/DDBJ whole genome shotgun (WGS) entry which is preliminary data.</text>
</comment>
<dbReference type="AlphaFoldDB" id="A0A2V5IVH4"/>
<dbReference type="InterPro" id="IPR047141">
    <property type="entry name" value="Stealth"/>
</dbReference>
<evidence type="ECO:0000256" key="1">
    <source>
        <dbReference type="ARBA" id="ARBA00007583"/>
    </source>
</evidence>
<dbReference type="OrthoDB" id="9776077at2"/>
<dbReference type="Proteomes" id="UP000247980">
    <property type="component" value="Unassembled WGS sequence"/>
</dbReference>
<dbReference type="Pfam" id="PF17103">
    <property type="entry name" value="Stealth_CR4"/>
    <property type="match status" value="1"/>
</dbReference>
<keyword evidence="3" id="KW-0270">Exopolysaccharide synthesis</keyword>
<dbReference type="PANTHER" id="PTHR24045">
    <property type="match status" value="1"/>
</dbReference>
<dbReference type="PANTHER" id="PTHR24045:SF0">
    <property type="entry name" value="N-ACETYLGLUCOSAMINE-1-PHOSPHOTRANSFERASE SUBUNITS ALPHA_BETA"/>
    <property type="match status" value="1"/>
</dbReference>
<feature type="domain" description="Stealth protein CR3 conserved region 3" evidence="6">
    <location>
        <begin position="403"/>
        <end position="449"/>
    </location>
</feature>
<dbReference type="Pfam" id="PF17101">
    <property type="entry name" value="Stealth_CR1"/>
    <property type="match status" value="1"/>
</dbReference>
<evidence type="ECO:0000259" key="4">
    <source>
        <dbReference type="Pfam" id="PF11380"/>
    </source>
</evidence>
<evidence type="ECO:0000259" key="6">
    <source>
        <dbReference type="Pfam" id="PF17102"/>
    </source>
</evidence>
<dbReference type="InterPro" id="IPR031358">
    <property type="entry name" value="Stealth_CR1"/>
</dbReference>
<reference evidence="8 9" key="1">
    <citation type="submission" date="2018-05" db="EMBL/GenBank/DDBJ databases">
        <title>Genetic diversity of glacier-inhabiting Cryobacterium bacteria in China and description of Cryobacterium mengkeensis sp. nov. and Arthrobacter glacialis sp. nov.</title>
        <authorList>
            <person name="Liu Q."/>
            <person name="Xin Y.-H."/>
        </authorList>
    </citation>
    <scope>NUCLEOTIDE SEQUENCE [LARGE SCALE GENOMIC DNA]</scope>
    <source>
        <strain evidence="8 9">B7</strain>
    </source>
</reference>
<name>A0A2V5IVH4_9MICC</name>
<evidence type="ECO:0000259" key="5">
    <source>
        <dbReference type="Pfam" id="PF17101"/>
    </source>
</evidence>
<sequence length="524" mass="59138">MSRKTSEDSAQTPRIAEILRRDDVLMYRGRLALIMTQDSPTSGEEAAPLTPHDAMVADLLAIRRALDTHGIEYLLVRGNDLRPVLAIDDSLRERLQRALTAEFGNEPFYARSVDTKKSTVLLAEGLLASSATTRIMRLFRPRLEPHGGLFFGAAWGVQIELWTFSATQIDLPLENSLTRRSIDRADASHSSVELYGQHWPTIENMFIDHVFDIRFDIDLVFSWVDGSGAEYQASRRALEADAVLGEGDEHESRFRHVDELKYALRSVHLFAPWIRRIFIATDSPAPQWLAEHPQVTLVRSQEHFADTTALPTHNSMAVESQLHHIDGLSEHFLYSNDDMFFGRPVSPDLFFTPGGISRFMLSPNRIGLGESETTRSGFENSARVNRRLLWDRFGAFTTHHLEHSAAPLRRSVLAELEQEFAPEFASTAASTFRAADNISVTNSLYHYYALLTGRAVMHKDGKGVYVDTANTAGLAQLERILAQRTADFLCLNDGSYGDADPALRRNRVTDFLEKYFPFKAPWER</sequence>
<dbReference type="RefSeq" id="WP_110483348.1">
    <property type="nucleotide sequence ID" value="NZ_QJVC01000001.1"/>
</dbReference>
<feature type="domain" description="Stealth protein CR1 conserved region 1" evidence="5">
    <location>
        <begin position="215"/>
        <end position="239"/>
    </location>
</feature>
<protein>
    <submittedName>
        <fullName evidence="8">Sugar phosphotransferase</fullName>
    </submittedName>
</protein>
<dbReference type="EMBL" id="QJVC01000001">
    <property type="protein sequence ID" value="PYI40021.1"/>
    <property type="molecule type" value="Genomic_DNA"/>
</dbReference>
<evidence type="ECO:0000313" key="8">
    <source>
        <dbReference type="EMBL" id="PYI40021.1"/>
    </source>
</evidence>
<feature type="domain" description="Stealth protein CR4 conserved region 4" evidence="7">
    <location>
        <begin position="479"/>
        <end position="524"/>
    </location>
</feature>
<dbReference type="GO" id="GO:0000271">
    <property type="term" value="P:polysaccharide biosynthetic process"/>
    <property type="evidence" value="ECO:0007669"/>
    <property type="project" value="UniProtKB-KW"/>
</dbReference>
<keyword evidence="9" id="KW-1185">Reference proteome</keyword>
<dbReference type="InterPro" id="IPR031356">
    <property type="entry name" value="Stealth_CR4"/>
</dbReference>
<dbReference type="GO" id="GO:0016772">
    <property type="term" value="F:transferase activity, transferring phosphorus-containing groups"/>
    <property type="evidence" value="ECO:0007669"/>
    <property type="project" value="InterPro"/>
</dbReference>